<gene>
    <name evidence="2" type="ORF">B0H63DRAFT_450033</name>
</gene>
<reference evidence="2" key="2">
    <citation type="submission" date="2023-06" db="EMBL/GenBank/DDBJ databases">
        <authorList>
            <consortium name="Lawrence Berkeley National Laboratory"/>
            <person name="Haridas S."/>
            <person name="Hensen N."/>
            <person name="Bonometti L."/>
            <person name="Westerberg I."/>
            <person name="Brannstrom I.O."/>
            <person name="Guillou S."/>
            <person name="Cros-Aarteil S."/>
            <person name="Calhoun S."/>
            <person name="Kuo A."/>
            <person name="Mondo S."/>
            <person name="Pangilinan J."/>
            <person name="Riley R."/>
            <person name="LaButti K."/>
            <person name="Andreopoulos B."/>
            <person name="Lipzen A."/>
            <person name="Chen C."/>
            <person name="Yanf M."/>
            <person name="Daum C."/>
            <person name="Ng V."/>
            <person name="Clum A."/>
            <person name="Steindorff A."/>
            <person name="Ohm R."/>
            <person name="Martin F."/>
            <person name="Silar P."/>
            <person name="Natvig D."/>
            <person name="Lalanne C."/>
            <person name="Gautier V."/>
            <person name="Ament-velasquez S.L."/>
            <person name="Kruys A."/>
            <person name="Hutchinson M.I."/>
            <person name="Powell A.J."/>
            <person name="Barry K."/>
            <person name="Miller A.N."/>
            <person name="Grigoriev I.V."/>
            <person name="Debuchy R."/>
            <person name="Gladieux P."/>
            <person name="Thoren M.H."/>
            <person name="Johannesson H."/>
        </authorList>
    </citation>
    <scope>NUCLEOTIDE SEQUENCE</scope>
    <source>
        <strain evidence="2">CBS 232.78</strain>
    </source>
</reference>
<evidence type="ECO:0000313" key="2">
    <source>
        <dbReference type="EMBL" id="KAK3386041.1"/>
    </source>
</evidence>
<dbReference type="AlphaFoldDB" id="A0AAE0NQW6"/>
<evidence type="ECO:0000256" key="1">
    <source>
        <dbReference type="SAM" id="MobiDB-lite"/>
    </source>
</evidence>
<feature type="region of interest" description="Disordered" evidence="1">
    <location>
        <begin position="647"/>
        <end position="692"/>
    </location>
</feature>
<organism evidence="2 3">
    <name type="scientific">Podospora didyma</name>
    <dbReference type="NCBI Taxonomy" id="330526"/>
    <lineage>
        <taxon>Eukaryota</taxon>
        <taxon>Fungi</taxon>
        <taxon>Dikarya</taxon>
        <taxon>Ascomycota</taxon>
        <taxon>Pezizomycotina</taxon>
        <taxon>Sordariomycetes</taxon>
        <taxon>Sordariomycetidae</taxon>
        <taxon>Sordariales</taxon>
        <taxon>Podosporaceae</taxon>
        <taxon>Podospora</taxon>
    </lineage>
</organism>
<keyword evidence="3" id="KW-1185">Reference proteome</keyword>
<dbReference type="Proteomes" id="UP001285441">
    <property type="component" value="Unassembled WGS sequence"/>
</dbReference>
<evidence type="ECO:0000313" key="3">
    <source>
        <dbReference type="Proteomes" id="UP001285441"/>
    </source>
</evidence>
<reference evidence="2" key="1">
    <citation type="journal article" date="2023" name="Mol. Phylogenet. Evol.">
        <title>Genome-scale phylogeny and comparative genomics of the fungal order Sordariales.</title>
        <authorList>
            <person name="Hensen N."/>
            <person name="Bonometti L."/>
            <person name="Westerberg I."/>
            <person name="Brannstrom I.O."/>
            <person name="Guillou S."/>
            <person name="Cros-Aarteil S."/>
            <person name="Calhoun S."/>
            <person name="Haridas S."/>
            <person name="Kuo A."/>
            <person name="Mondo S."/>
            <person name="Pangilinan J."/>
            <person name="Riley R."/>
            <person name="LaButti K."/>
            <person name="Andreopoulos B."/>
            <person name="Lipzen A."/>
            <person name="Chen C."/>
            <person name="Yan M."/>
            <person name="Daum C."/>
            <person name="Ng V."/>
            <person name="Clum A."/>
            <person name="Steindorff A."/>
            <person name="Ohm R.A."/>
            <person name="Martin F."/>
            <person name="Silar P."/>
            <person name="Natvig D.O."/>
            <person name="Lalanne C."/>
            <person name="Gautier V."/>
            <person name="Ament-Velasquez S.L."/>
            <person name="Kruys A."/>
            <person name="Hutchinson M.I."/>
            <person name="Powell A.J."/>
            <person name="Barry K."/>
            <person name="Miller A.N."/>
            <person name="Grigoriev I.V."/>
            <person name="Debuchy R."/>
            <person name="Gladieux P."/>
            <person name="Hiltunen Thoren M."/>
            <person name="Johannesson H."/>
        </authorList>
    </citation>
    <scope>NUCLEOTIDE SEQUENCE</scope>
    <source>
        <strain evidence="2">CBS 232.78</strain>
    </source>
</reference>
<dbReference type="PANTHER" id="PTHR39596:SF3">
    <property type="entry name" value="HETEROKARYON INCOMPATIBILITY DOMAIN-CONTAINING PROTEIN"/>
    <property type="match status" value="1"/>
</dbReference>
<protein>
    <recommendedName>
        <fullName evidence="4">Heterokaryon incompatibility domain-containing protein</fullName>
    </recommendedName>
</protein>
<name>A0AAE0NQW6_9PEZI</name>
<feature type="compositionally biased region" description="Acidic residues" evidence="1">
    <location>
        <begin position="672"/>
        <end position="685"/>
    </location>
</feature>
<comment type="caution">
    <text evidence="2">The sequence shown here is derived from an EMBL/GenBank/DDBJ whole genome shotgun (WGS) entry which is preliminary data.</text>
</comment>
<dbReference type="PANTHER" id="PTHR39596">
    <property type="match status" value="1"/>
</dbReference>
<proteinExistence type="predicted"/>
<dbReference type="EMBL" id="JAULSW010000004">
    <property type="protein sequence ID" value="KAK3386041.1"/>
    <property type="molecule type" value="Genomic_DNA"/>
</dbReference>
<evidence type="ECO:0008006" key="4">
    <source>
        <dbReference type="Google" id="ProtNLM"/>
    </source>
</evidence>
<accession>A0AAE0NQW6</accession>
<sequence length="829" mass="91452">MHPSSPHHRIPLVGLPDELLQKTAGDGVDSNNSSRFLTHEARNRDLLRAGKYLYVLTANGSRSLEGSTLAYYQGWLTLTLLAEFFKDFEGWNPFSYVHFEEPASRLDEIAAKDRTDDTASPGTIPEIALSAWVCVGEEDSALAGRDEVQFICEIIDVALTDVEDGGASIKSRARLSWLSTVEEPIGLDVPGSQANCQPQDKKGRMSRMGWCPSRVTRARDEFDTIAAWVFLEQISGSAARGGSDSRQFCLGPYLEQLFPGLGRGDGERAASDATPIKSNIAVRLVAVDIDDANDAPTFAALSHVWSEGMGNATANSLPMCRLGMVHLWAQLTWRDVAENAFSRSEKEFTVADGPIFREIDIWIDTLCCPATPGYGKNLCLSRMRDIYARATAVPVITTSLQKVQLMTTRLEEEGISEQDGDNRARIVLDIVSRLHGEDGSTFKGSDEETEGLRHGEKYDKDNNKCLNWFLLKLTETLRYRSLSVAADEPICLATLLGLQIRPSREQMDVSSSRKCLASGCQGEGDELERGLEIPPHTGRWCAIKPSPSTETPPSMSGPDNLLSVSKTVVLLLEESLTVGEIIPVVLVRLFDNPDSKMTVGNAAIRVQTLFPASFVRLYDEACFILQVARQCIAMIASSVVASSVDGGGDAKEVLGPDPEPEPEPQPRRGDAGIDDYDDDDDDDSETQMRKQQLRLRSTLKSVDFRPPFLPMTWAEADVLARFVVIVSIMAYRGGFCGEKVVSQKSGKDPLRGWYLAATLVPNRVANPGNMLYRTLVVAHQMKLDVSHYRRGFGLPHRPAAGRPVSWEWDKDRRTFDKRFEAAGQLCLGR</sequence>